<organism evidence="16 17">
    <name type="scientific">Methylomonas methanica (strain DSM 25384 / MC09)</name>
    <dbReference type="NCBI Taxonomy" id="857087"/>
    <lineage>
        <taxon>Bacteria</taxon>
        <taxon>Pseudomonadati</taxon>
        <taxon>Pseudomonadota</taxon>
        <taxon>Gammaproteobacteria</taxon>
        <taxon>Methylococcales</taxon>
        <taxon>Methylococcaceae</taxon>
        <taxon>Methylomonas</taxon>
    </lineage>
</organism>
<dbReference type="GO" id="GO:0051539">
    <property type="term" value="F:4 iron, 4 sulfur cluster binding"/>
    <property type="evidence" value="ECO:0007669"/>
    <property type="project" value="UniProtKB-UniRule"/>
</dbReference>
<dbReference type="CDD" id="cd00056">
    <property type="entry name" value="ENDO3c"/>
    <property type="match status" value="1"/>
</dbReference>
<dbReference type="InterPro" id="IPR023170">
    <property type="entry name" value="HhH_base_excis_C"/>
</dbReference>
<proteinExistence type="inferred from homology"/>
<reference evidence="17" key="3">
    <citation type="submission" date="2011-05" db="EMBL/GenBank/DDBJ databases">
        <title>Complete sequence of Methylomonas methanica MC09.</title>
        <authorList>
            <consortium name="US DOE Joint Genome Institute"/>
            <person name="Lucas S."/>
            <person name="Han J."/>
            <person name="Lapidus A."/>
            <person name="Cheng J.-F."/>
            <person name="Goodwin L."/>
            <person name="Pitluck S."/>
            <person name="Peters L."/>
            <person name="Mikhailova N."/>
            <person name="Teshima H."/>
            <person name="Han C."/>
            <person name="Tapia R."/>
            <person name="Land M."/>
            <person name="Hauser L."/>
            <person name="Kyrpides N."/>
            <person name="Ivanova N."/>
            <person name="Pagani I."/>
            <person name="Stein L."/>
            <person name="Woyke T."/>
        </authorList>
    </citation>
    <scope>NUCLEOTIDE SEQUENCE [LARGE SCALE GENOMIC DNA]</scope>
    <source>
        <strain evidence="17">MC09</strain>
    </source>
</reference>
<evidence type="ECO:0000256" key="2">
    <source>
        <dbReference type="ARBA" id="ARBA00002933"/>
    </source>
</evidence>
<dbReference type="GO" id="GO:0032357">
    <property type="term" value="F:oxidized purine DNA binding"/>
    <property type="evidence" value="ECO:0007669"/>
    <property type="project" value="TreeGrafter"/>
</dbReference>
<evidence type="ECO:0000256" key="10">
    <source>
        <dbReference type="ARBA" id="ARBA00023004"/>
    </source>
</evidence>
<dbReference type="EMBL" id="CP002738">
    <property type="protein sequence ID" value="AEF98852.1"/>
    <property type="molecule type" value="Genomic_DNA"/>
</dbReference>
<dbReference type="CDD" id="cd03431">
    <property type="entry name" value="NUDIX_DNA_Glycosylase_C-MutY"/>
    <property type="match status" value="1"/>
</dbReference>
<dbReference type="Proteomes" id="UP000008888">
    <property type="component" value="Chromosome"/>
</dbReference>
<dbReference type="Pfam" id="PF00633">
    <property type="entry name" value="HHH"/>
    <property type="match status" value="1"/>
</dbReference>
<dbReference type="GO" id="GO:0034039">
    <property type="term" value="F:8-oxo-7,8-dihydroguanine DNA N-glycosylase activity"/>
    <property type="evidence" value="ECO:0007669"/>
    <property type="project" value="TreeGrafter"/>
</dbReference>
<evidence type="ECO:0000256" key="5">
    <source>
        <dbReference type="ARBA" id="ARBA00022023"/>
    </source>
</evidence>
<accession>G0A1F9</accession>
<dbReference type="GO" id="GO:0035485">
    <property type="term" value="F:adenine/guanine mispair binding"/>
    <property type="evidence" value="ECO:0007669"/>
    <property type="project" value="TreeGrafter"/>
</dbReference>
<dbReference type="GO" id="GO:0000701">
    <property type="term" value="F:purine-specific mismatch base pair DNA N-glycosylase activity"/>
    <property type="evidence" value="ECO:0007669"/>
    <property type="project" value="UniProtKB-EC"/>
</dbReference>
<dbReference type="Pfam" id="PF14815">
    <property type="entry name" value="NUDIX_4"/>
    <property type="match status" value="1"/>
</dbReference>
<dbReference type="Pfam" id="PF00730">
    <property type="entry name" value="HhH-GPD"/>
    <property type="match status" value="1"/>
</dbReference>
<comment type="cofactor">
    <cofactor evidence="14">
        <name>[4Fe-4S] cluster</name>
        <dbReference type="ChEBI" id="CHEBI:49883"/>
    </cofactor>
    <text evidence="14">Binds 1 [4Fe-4S] cluster.</text>
</comment>
<dbReference type="SUPFAM" id="SSF55811">
    <property type="entry name" value="Nudix"/>
    <property type="match status" value="1"/>
</dbReference>
<keyword evidence="10 14" id="KW-0408">Iron</keyword>
<dbReference type="InterPro" id="IPR015797">
    <property type="entry name" value="NUDIX_hydrolase-like_dom_sf"/>
</dbReference>
<dbReference type="EC" id="3.2.2.31" evidence="4 14"/>
<dbReference type="PROSITE" id="PS01155">
    <property type="entry name" value="ENDONUCLEASE_III_2"/>
    <property type="match status" value="1"/>
</dbReference>
<name>G0A1F9_METMM</name>
<keyword evidence="17" id="KW-1185">Reference proteome</keyword>
<sequence length="355" mass="40581">MPPEQFQKQLLAWFDIHGRKDLPWQQNISPYRVWLSEIMLQQTQVVSVIAYFNRFVTRFPTVQALAEAGLDEVLQHWAGLGYYARARNLHKTAQLIAGNNGEFPQTVEELSALPGIGRSTAGAILSIACGQSQSILDGNVKRVLTRFHGVRGWPGETKVATRLWRISSEYTPQKRCGDYTQAMMDLGATLCTRSKPRCTSCPVIDGCEAYKLNLTSQLPEPKPRKTLPVKQVFFLVLQDRQHRLLLERRPPAGIWGGLWSLPEFADRQQLRDWCLQQDYQLSEPTELPVHRHGFSHYQLEYIPILATLQNPINYVMEANSAVWYKPSDIHSLGLPAPVKRLLQHNYLEDHDDKND</sequence>
<dbReference type="RefSeq" id="WP_013817125.1">
    <property type="nucleotide sequence ID" value="NC_015572.1"/>
</dbReference>
<evidence type="ECO:0000256" key="4">
    <source>
        <dbReference type="ARBA" id="ARBA00012045"/>
    </source>
</evidence>
<evidence type="ECO:0000256" key="14">
    <source>
        <dbReference type="RuleBase" id="RU365096"/>
    </source>
</evidence>
<protein>
    <recommendedName>
        <fullName evidence="5 14">Adenine DNA glycosylase</fullName>
        <ecNumber evidence="4 14">3.2.2.31</ecNumber>
    </recommendedName>
</protein>
<dbReference type="PANTHER" id="PTHR42944:SF1">
    <property type="entry name" value="ADENINE DNA GLYCOSYLASE"/>
    <property type="match status" value="1"/>
</dbReference>
<dbReference type="InterPro" id="IPR004036">
    <property type="entry name" value="Endonuclease-III-like_CS2"/>
</dbReference>
<evidence type="ECO:0000313" key="17">
    <source>
        <dbReference type="Proteomes" id="UP000008888"/>
    </source>
</evidence>
<reference key="2">
    <citation type="submission" date="2011-05" db="EMBL/GenBank/DDBJ databases">
        <title>Complete genome sequence of the aerobic marine methanotroph Methylomonas methanica MC09.</title>
        <authorList>
            <person name="Boden R."/>
            <person name="Cunliffe M."/>
            <person name="Scanlan J."/>
            <person name="Moussard H."/>
            <person name="Kits K.D."/>
            <person name="Klotz M."/>
            <person name="Jetten M."/>
            <person name="Vuilleumier S."/>
            <person name="Han J."/>
            <person name="Peters L."/>
            <person name="Mikhailova N."/>
            <person name="Teshima H."/>
            <person name="Tapia R."/>
            <person name="Kyrpides N."/>
            <person name="Ivanova N."/>
            <person name="Pagani I."/>
            <person name="Cheng J.-F."/>
            <person name="Goodwin L."/>
            <person name="Han C."/>
            <person name="Hauser L."/>
            <person name="Land M."/>
            <person name="Lapidus A."/>
            <person name="Lucas S."/>
            <person name="Pitluck S."/>
            <person name="Woyke T."/>
            <person name="Stein L.Y."/>
            <person name="Murrell C."/>
        </authorList>
    </citation>
    <scope>NUCLEOTIDE SEQUENCE</scope>
    <source>
        <strain>MC09</strain>
    </source>
</reference>
<evidence type="ECO:0000256" key="1">
    <source>
        <dbReference type="ARBA" id="ARBA00000843"/>
    </source>
</evidence>
<dbReference type="GO" id="GO:0046872">
    <property type="term" value="F:metal ion binding"/>
    <property type="evidence" value="ECO:0007669"/>
    <property type="project" value="UniProtKB-UniRule"/>
</dbReference>
<keyword evidence="13 14" id="KW-0326">Glycosidase</keyword>
<dbReference type="Gene3D" id="1.10.340.30">
    <property type="entry name" value="Hypothetical protein, domain 2"/>
    <property type="match status" value="1"/>
</dbReference>
<dbReference type="FunFam" id="1.10.340.30:FF:000002">
    <property type="entry name" value="Adenine DNA glycosylase"/>
    <property type="match status" value="1"/>
</dbReference>
<evidence type="ECO:0000256" key="11">
    <source>
        <dbReference type="ARBA" id="ARBA00023014"/>
    </source>
</evidence>
<dbReference type="HOGENOM" id="CLU_012862_0_2_6"/>
<dbReference type="Gene3D" id="1.10.1670.10">
    <property type="entry name" value="Helix-hairpin-Helix base-excision DNA repair enzymes (C-terminal)"/>
    <property type="match status" value="1"/>
</dbReference>
<evidence type="ECO:0000256" key="6">
    <source>
        <dbReference type="ARBA" id="ARBA00022485"/>
    </source>
</evidence>
<dbReference type="InterPro" id="IPR000445">
    <property type="entry name" value="HhH_motif"/>
</dbReference>
<dbReference type="AlphaFoldDB" id="G0A1F9"/>
<gene>
    <name evidence="16" type="ordered locus">Metme_0407</name>
</gene>
<evidence type="ECO:0000313" key="16">
    <source>
        <dbReference type="EMBL" id="AEF98852.1"/>
    </source>
</evidence>
<evidence type="ECO:0000256" key="12">
    <source>
        <dbReference type="ARBA" id="ARBA00023204"/>
    </source>
</evidence>
<evidence type="ECO:0000256" key="3">
    <source>
        <dbReference type="ARBA" id="ARBA00008343"/>
    </source>
</evidence>
<evidence type="ECO:0000256" key="9">
    <source>
        <dbReference type="ARBA" id="ARBA00022801"/>
    </source>
</evidence>
<dbReference type="KEGG" id="mmt:Metme_0407"/>
<dbReference type="SUPFAM" id="SSF48150">
    <property type="entry name" value="DNA-glycosylase"/>
    <property type="match status" value="1"/>
</dbReference>
<feature type="domain" description="HhH-GPD" evidence="15">
    <location>
        <begin position="39"/>
        <end position="189"/>
    </location>
</feature>
<evidence type="ECO:0000259" key="15">
    <source>
        <dbReference type="SMART" id="SM00478"/>
    </source>
</evidence>
<keyword evidence="6" id="KW-0004">4Fe-4S</keyword>
<dbReference type="Gene3D" id="3.90.79.10">
    <property type="entry name" value="Nucleoside Triphosphate Pyrophosphohydrolase"/>
    <property type="match status" value="1"/>
</dbReference>
<comment type="similarity">
    <text evidence="3 14">Belongs to the Nth/MutY family.</text>
</comment>
<dbReference type="InterPro" id="IPR029119">
    <property type="entry name" value="MutY_C"/>
</dbReference>
<comment type="catalytic activity">
    <reaction evidence="1 14">
        <text>Hydrolyzes free adenine bases from 7,8-dihydro-8-oxoguanine:adenine mismatched double-stranded DNA, leaving an apurinic site.</text>
        <dbReference type="EC" id="3.2.2.31"/>
    </reaction>
</comment>
<dbReference type="SMART" id="SM00478">
    <property type="entry name" value="ENDO3c"/>
    <property type="match status" value="1"/>
</dbReference>
<dbReference type="NCBIfam" id="TIGR01084">
    <property type="entry name" value="mutY"/>
    <property type="match status" value="1"/>
</dbReference>
<evidence type="ECO:0000256" key="8">
    <source>
        <dbReference type="ARBA" id="ARBA00022763"/>
    </source>
</evidence>
<dbReference type="InterPro" id="IPR004035">
    <property type="entry name" value="Endouclease-III_FeS-bd_BS"/>
</dbReference>
<keyword evidence="11" id="KW-0411">Iron-sulfur</keyword>
<keyword evidence="12" id="KW-0234">DNA repair</keyword>
<comment type="function">
    <text evidence="2">Adenine glycosylase active on G-A mispairs. MutY also corrects error-prone DNA synthesis past GO lesions which are due to the oxidatively damaged form of guanine: 7,8-dihydro-8-oxoguanine (8-oxo-dGTP).</text>
</comment>
<dbReference type="PANTHER" id="PTHR42944">
    <property type="entry name" value="ADENINE DNA GLYCOSYLASE"/>
    <property type="match status" value="1"/>
</dbReference>
<dbReference type="InterPro" id="IPR003265">
    <property type="entry name" value="HhH-GPD_domain"/>
</dbReference>
<dbReference type="InterPro" id="IPR005760">
    <property type="entry name" value="A/G_AdeGlyc_MutY"/>
</dbReference>
<keyword evidence="7" id="KW-0479">Metal-binding</keyword>
<dbReference type="NCBIfam" id="NF008132">
    <property type="entry name" value="PRK10880.1"/>
    <property type="match status" value="1"/>
</dbReference>
<dbReference type="InterPro" id="IPR011257">
    <property type="entry name" value="DNA_glycosylase"/>
</dbReference>
<evidence type="ECO:0000256" key="13">
    <source>
        <dbReference type="ARBA" id="ARBA00023295"/>
    </source>
</evidence>
<dbReference type="STRING" id="857087.Metme_0407"/>
<keyword evidence="9" id="KW-0378">Hydrolase</keyword>
<dbReference type="InterPro" id="IPR044298">
    <property type="entry name" value="MIG/MutY"/>
</dbReference>
<dbReference type="PROSITE" id="PS00764">
    <property type="entry name" value="ENDONUCLEASE_III_1"/>
    <property type="match status" value="1"/>
</dbReference>
<dbReference type="GO" id="GO:0006298">
    <property type="term" value="P:mismatch repair"/>
    <property type="evidence" value="ECO:0007669"/>
    <property type="project" value="TreeGrafter"/>
</dbReference>
<reference evidence="16 17" key="1">
    <citation type="journal article" date="2011" name="J. Bacteriol.">
        <title>Complete Genome Sequence of the Aerobic Marine Methanotroph Methylomonas methanica MC09.</title>
        <authorList>
            <person name="Boden R."/>
            <person name="Cunliffe M."/>
            <person name="Scanlan J."/>
            <person name="Moussard H."/>
            <person name="Kits K.D."/>
            <person name="Klotz M.G."/>
            <person name="Jetten M.S."/>
            <person name="Vuilleumier S."/>
            <person name="Han J."/>
            <person name="Peters L."/>
            <person name="Mikhailova N."/>
            <person name="Teshima H."/>
            <person name="Tapia R."/>
            <person name="Kyrpides N."/>
            <person name="Ivanova N."/>
            <person name="Pagani I."/>
            <person name="Cheng J.F."/>
            <person name="Goodwin L."/>
            <person name="Han C."/>
            <person name="Hauser L."/>
            <person name="Land M.L."/>
            <person name="Lapidus A."/>
            <person name="Lucas S."/>
            <person name="Pitluck S."/>
            <person name="Woyke T."/>
            <person name="Stein L."/>
            <person name="Murrell J.C."/>
        </authorList>
    </citation>
    <scope>NUCLEOTIDE SEQUENCE [LARGE SCALE GENOMIC DNA]</scope>
    <source>
        <strain evidence="16 17">MC09</strain>
    </source>
</reference>
<keyword evidence="8 14" id="KW-0227">DNA damage</keyword>
<dbReference type="OrthoDB" id="9802365at2"/>
<dbReference type="GO" id="GO:0006284">
    <property type="term" value="P:base-excision repair"/>
    <property type="evidence" value="ECO:0007669"/>
    <property type="project" value="UniProtKB-UniRule"/>
</dbReference>
<dbReference type="eggNOG" id="COG1194">
    <property type="taxonomic scope" value="Bacteria"/>
</dbReference>
<evidence type="ECO:0000256" key="7">
    <source>
        <dbReference type="ARBA" id="ARBA00022723"/>
    </source>
</evidence>